<evidence type="ECO:0000313" key="1">
    <source>
        <dbReference type="EMBL" id="KAJ3542930.1"/>
    </source>
</evidence>
<keyword evidence="2" id="KW-1185">Reference proteome</keyword>
<name>A0ACC1SMK6_9HYPO</name>
<comment type="caution">
    <text evidence="1">The sequence shown here is derived from an EMBL/GenBank/DDBJ whole genome shotgun (WGS) entry which is preliminary data.</text>
</comment>
<organism evidence="1 2">
    <name type="scientific">Fusarium decemcellulare</name>
    <dbReference type="NCBI Taxonomy" id="57161"/>
    <lineage>
        <taxon>Eukaryota</taxon>
        <taxon>Fungi</taxon>
        <taxon>Dikarya</taxon>
        <taxon>Ascomycota</taxon>
        <taxon>Pezizomycotina</taxon>
        <taxon>Sordariomycetes</taxon>
        <taxon>Hypocreomycetidae</taxon>
        <taxon>Hypocreales</taxon>
        <taxon>Nectriaceae</taxon>
        <taxon>Fusarium</taxon>
        <taxon>Fusarium decemcellulare species complex</taxon>
    </lineage>
</organism>
<dbReference type="Proteomes" id="UP001148629">
    <property type="component" value="Unassembled WGS sequence"/>
</dbReference>
<dbReference type="EMBL" id="JANRMS010000269">
    <property type="protein sequence ID" value="KAJ3542930.1"/>
    <property type="molecule type" value="Genomic_DNA"/>
</dbReference>
<gene>
    <name evidence="1" type="ORF">NM208_g3845</name>
</gene>
<reference evidence="1" key="1">
    <citation type="submission" date="2022-08" db="EMBL/GenBank/DDBJ databases">
        <title>Genome Sequence of Fusarium decemcellulare.</title>
        <authorList>
            <person name="Buettner E."/>
        </authorList>
    </citation>
    <scope>NUCLEOTIDE SEQUENCE</scope>
    <source>
        <strain evidence="1">Babe19</strain>
    </source>
</reference>
<accession>A0ACC1SMK6</accession>
<evidence type="ECO:0000313" key="2">
    <source>
        <dbReference type="Proteomes" id="UP001148629"/>
    </source>
</evidence>
<protein>
    <submittedName>
        <fullName evidence="1">Uncharacterized protein</fullName>
    </submittedName>
</protein>
<proteinExistence type="predicted"/>
<sequence>MVKFTPEDRTRLRARQIQRLHAEHLESGPLLFADTITQEDLDLASALEPTWKNAGSDEEVFRVNAQQMLKGRVAEDVEAEADVDAGDHAKHLLHGYEEAQPESSNSSMPPSTSNRRCSMLEPSSAQFTDKKDSQIVDEQLRPFGSNTRGRLDSRSRTARLTVPRDASSDNDTPKPGKTTFAQLEAIIKGKDHDVSLLKDAVSRLKGDCLSLEVKAQQQEQKAINIENKRLETVTREMRLLDIKLKLTRKNDEKSAEINRLEKALKE</sequence>